<dbReference type="GO" id="GO:0003723">
    <property type="term" value="F:RNA binding"/>
    <property type="evidence" value="ECO:0007669"/>
    <property type="project" value="InterPro"/>
</dbReference>
<evidence type="ECO:0000313" key="3">
    <source>
        <dbReference type="EMBL" id="CEL24051.1"/>
    </source>
</evidence>
<evidence type="ECO:0000313" key="5">
    <source>
        <dbReference type="Proteomes" id="UP000062768"/>
    </source>
</evidence>
<dbReference type="EMBL" id="LN734822">
    <property type="protein sequence ID" value="CEL24051.1"/>
    <property type="molecule type" value="Genomic_DNA"/>
</dbReference>
<evidence type="ECO:0000259" key="1">
    <source>
        <dbReference type="SMART" id="SM00359"/>
    </source>
</evidence>
<dbReference type="InterPro" id="IPR015947">
    <property type="entry name" value="PUA-like_sf"/>
</dbReference>
<reference evidence="3" key="2">
    <citation type="submission" date="2014-09" db="EMBL/GenBank/DDBJ databases">
        <authorList>
            <person name="Bishop-Lilly K.A."/>
            <person name="Broomall S.M."/>
            <person name="Chain P.S."/>
            <person name="Chertkov O."/>
            <person name="Coyne S.R."/>
            <person name="Daligault H.E."/>
            <person name="Davenport K.W."/>
            <person name="Erkkila T."/>
            <person name="Frey K.G."/>
            <person name="Gibbons H.S."/>
            <person name="Gu W."/>
            <person name="Jaissle J."/>
            <person name="Johnson S.L."/>
            <person name="Koroleva G.I."/>
            <person name="Ladner J.T."/>
            <person name="Lo C.-C."/>
            <person name="Minogue T.D."/>
            <person name="Munk C."/>
            <person name="Palacios G.F."/>
            <person name="Redden C.L."/>
            <person name="Rosenzweig C.N."/>
            <person name="Scholz M.B."/>
            <person name="Teshima H."/>
            <person name="Xu Y."/>
        </authorList>
    </citation>
    <scope>NUCLEOTIDE SEQUENCE</scope>
    <source>
        <strain evidence="3">Mb9</strain>
    </source>
</reference>
<dbReference type="EMBL" id="CP006933">
    <property type="protein sequence ID" value="AIS32756.1"/>
    <property type="molecule type" value="Genomic_DNA"/>
</dbReference>
<organism evidence="2 4">
    <name type="scientific">Methanobacterium formicicum</name>
    <dbReference type="NCBI Taxonomy" id="2162"/>
    <lineage>
        <taxon>Archaea</taxon>
        <taxon>Methanobacteriati</taxon>
        <taxon>Methanobacteriota</taxon>
        <taxon>Methanomada group</taxon>
        <taxon>Methanobacteria</taxon>
        <taxon>Methanobacteriales</taxon>
        <taxon>Methanobacteriaceae</taxon>
        <taxon>Methanobacterium</taxon>
    </lineage>
</organism>
<dbReference type="InterPro" id="IPR004521">
    <property type="entry name" value="Uncharacterised_CHP00451"/>
</dbReference>
<dbReference type="PROSITE" id="PS50890">
    <property type="entry name" value="PUA"/>
    <property type="match status" value="1"/>
</dbReference>
<evidence type="ECO:0000313" key="2">
    <source>
        <dbReference type="EMBL" id="AIS32756.1"/>
    </source>
</evidence>
<gene>
    <name evidence="2" type="ORF">BRM9_1952</name>
    <name evidence="3" type="ORF">MB9_0404</name>
</gene>
<dbReference type="STRING" id="2162.BRM9_1952"/>
<protein>
    <submittedName>
        <fullName evidence="2">RNA-binding protein</fullName>
    </submittedName>
</protein>
<dbReference type="InterPro" id="IPR036974">
    <property type="entry name" value="PUA_sf"/>
</dbReference>
<dbReference type="OrthoDB" id="27972at2157"/>
<dbReference type="Pfam" id="PF01472">
    <property type="entry name" value="PUA"/>
    <property type="match status" value="1"/>
</dbReference>
<dbReference type="PANTHER" id="PTHR22798">
    <property type="entry name" value="MCT-1 PROTEIN"/>
    <property type="match status" value="1"/>
</dbReference>
<dbReference type="PATRIC" id="fig|2162.10.peg.416"/>
<dbReference type="Gene3D" id="3.10.450.120">
    <property type="entry name" value="Pre-PUA domain, domain 1"/>
    <property type="match status" value="1"/>
</dbReference>
<sequence>MKIKKRYHLKKKKLKEFEAKLGPYSSLIPSKTKVEILESDLPDLILVDGDPLIMILDGEPFPTLKGALKHPIESQVVVVDMGAVKFMASGADVMSPGIVEADPQIQEGDTVIVVDENHHKPLAMGTAIINGQEMVESNKGKAVRTLHYIGDKIWNLEI</sequence>
<dbReference type="GeneID" id="26738666"/>
<accession>A0A089ZD59</accession>
<dbReference type="NCBIfam" id="NF011153">
    <property type="entry name" value="PRK14560.1-4"/>
    <property type="match status" value="1"/>
</dbReference>
<dbReference type="PANTHER" id="PTHR22798:SF0">
    <property type="entry name" value="MALIGNANT T-CELL-AMPLIFIED SEQUENCE 1"/>
    <property type="match status" value="1"/>
</dbReference>
<dbReference type="NCBIfam" id="TIGR03684">
    <property type="entry name" value="arCOG00985"/>
    <property type="match status" value="1"/>
</dbReference>
<dbReference type="SMART" id="SM00359">
    <property type="entry name" value="PUA"/>
    <property type="match status" value="1"/>
</dbReference>
<reference evidence="2" key="1">
    <citation type="submission" date="2013-12" db="EMBL/GenBank/DDBJ databases">
        <title>The complete genome sequence of Methanobacterium sp. BRM9.</title>
        <authorList>
            <consortium name="Pastoral Greenhouse Gas Research Consortium"/>
            <person name="Kelly W.J."/>
            <person name="Leahy S.C."/>
            <person name="Perry R."/>
            <person name="Li D."/>
            <person name="Altermann E."/>
            <person name="Lambie S.C."/>
            <person name="Attwood G.T."/>
        </authorList>
    </citation>
    <scope>NUCLEOTIDE SEQUENCE [LARGE SCALE GENOMIC DNA]</scope>
    <source>
        <strain evidence="2">BRM9</strain>
    </source>
</reference>
<dbReference type="NCBIfam" id="TIGR00451">
    <property type="entry name" value="unchar_dom_2"/>
    <property type="match status" value="1"/>
</dbReference>
<dbReference type="PIRSF" id="PIRSF005067">
    <property type="entry name" value="Tma_RNA-bind_prd"/>
    <property type="match status" value="1"/>
</dbReference>
<evidence type="ECO:0000313" key="4">
    <source>
        <dbReference type="Proteomes" id="UP000029661"/>
    </source>
</evidence>
<keyword evidence="5" id="KW-1185">Reference proteome</keyword>
<dbReference type="KEGG" id="mfc:BRM9_1952"/>
<dbReference type="Proteomes" id="UP000029661">
    <property type="component" value="Chromosome"/>
</dbReference>
<name>A0A089ZD59_METFO</name>
<dbReference type="InterPro" id="IPR016437">
    <property type="entry name" value="MCT-1/Tma20"/>
</dbReference>
<dbReference type="Proteomes" id="UP000062768">
    <property type="component" value="Chromosome I"/>
</dbReference>
<dbReference type="CDD" id="cd21154">
    <property type="entry name" value="PUA_MJ1432-like"/>
    <property type="match status" value="1"/>
</dbReference>
<dbReference type="Gene3D" id="2.30.130.10">
    <property type="entry name" value="PUA domain"/>
    <property type="match status" value="1"/>
</dbReference>
<feature type="domain" description="PUA" evidence="1">
    <location>
        <begin position="75"/>
        <end position="150"/>
    </location>
</feature>
<dbReference type="GO" id="GO:0001731">
    <property type="term" value="P:formation of translation preinitiation complex"/>
    <property type="evidence" value="ECO:0007669"/>
    <property type="project" value="TreeGrafter"/>
</dbReference>
<dbReference type="AlphaFoldDB" id="A0A089ZD59"/>
<dbReference type="SUPFAM" id="SSF88697">
    <property type="entry name" value="PUA domain-like"/>
    <property type="match status" value="1"/>
</dbReference>
<dbReference type="InterPro" id="IPR015266">
    <property type="entry name" value="DUF1947"/>
</dbReference>
<dbReference type="RefSeq" id="WP_048085628.1">
    <property type="nucleotide sequence ID" value="NZ_CALCVY010000218.1"/>
</dbReference>
<dbReference type="Pfam" id="PF09183">
    <property type="entry name" value="DUF1947"/>
    <property type="match status" value="1"/>
</dbReference>
<dbReference type="InterPro" id="IPR002478">
    <property type="entry name" value="PUA"/>
</dbReference>
<dbReference type="InterPro" id="IPR022430">
    <property type="entry name" value="CHP03684"/>
</dbReference>
<proteinExistence type="predicted"/>